<comment type="caution">
    <text evidence="2">The sequence shown here is derived from an EMBL/GenBank/DDBJ whole genome shotgun (WGS) entry which is preliminary data.</text>
</comment>
<reference evidence="2 3" key="1">
    <citation type="journal article" date="2020" name="Mol. Biol. Evol.">
        <title>Distinct Expression and Methylation Patterns for Genes with Different Fates following a Single Whole-Genome Duplication in Flowering Plants.</title>
        <authorList>
            <person name="Shi T."/>
            <person name="Rahmani R.S."/>
            <person name="Gugger P.F."/>
            <person name="Wang M."/>
            <person name="Li H."/>
            <person name="Zhang Y."/>
            <person name="Li Z."/>
            <person name="Wang Q."/>
            <person name="Van de Peer Y."/>
            <person name="Marchal K."/>
            <person name="Chen J."/>
        </authorList>
    </citation>
    <scope>NUCLEOTIDE SEQUENCE [LARGE SCALE GENOMIC DNA]</scope>
    <source>
        <tissue evidence="2">Leaf</tissue>
    </source>
</reference>
<dbReference type="AlphaFoldDB" id="A0A822XTG7"/>
<accession>A0A822XTG7</accession>
<evidence type="ECO:0000313" key="2">
    <source>
        <dbReference type="EMBL" id="DAD23312.1"/>
    </source>
</evidence>
<proteinExistence type="predicted"/>
<feature type="region of interest" description="Disordered" evidence="1">
    <location>
        <begin position="1"/>
        <end position="26"/>
    </location>
</feature>
<evidence type="ECO:0000256" key="1">
    <source>
        <dbReference type="SAM" id="MobiDB-lite"/>
    </source>
</evidence>
<evidence type="ECO:0000313" key="3">
    <source>
        <dbReference type="Proteomes" id="UP000607653"/>
    </source>
</evidence>
<name>A0A822XTG7_NELNU</name>
<protein>
    <submittedName>
        <fullName evidence="2">Uncharacterized protein</fullName>
    </submittedName>
</protein>
<dbReference type="EMBL" id="DUZY01000001">
    <property type="protein sequence ID" value="DAD23312.1"/>
    <property type="molecule type" value="Genomic_DNA"/>
</dbReference>
<gene>
    <name evidence="2" type="ORF">HUJ06_024775</name>
</gene>
<sequence>MMCPPEQELGISTNGSNNNVPAVNRSSDNIMGMPHSELLALSSNVSPPLEDQMLEQLQTAMGGQCSLLHGSLCPITLMFEDVSYSIKMEKSGGFWFSALKPKPAERTILNGVTGVVRPGDLLAMLSPSVNENRRS</sequence>
<keyword evidence="3" id="KW-1185">Reference proteome</keyword>
<organism evidence="2 3">
    <name type="scientific">Nelumbo nucifera</name>
    <name type="common">Sacred lotus</name>
    <dbReference type="NCBI Taxonomy" id="4432"/>
    <lineage>
        <taxon>Eukaryota</taxon>
        <taxon>Viridiplantae</taxon>
        <taxon>Streptophyta</taxon>
        <taxon>Embryophyta</taxon>
        <taxon>Tracheophyta</taxon>
        <taxon>Spermatophyta</taxon>
        <taxon>Magnoliopsida</taxon>
        <taxon>Proteales</taxon>
        <taxon>Nelumbonaceae</taxon>
        <taxon>Nelumbo</taxon>
    </lineage>
</organism>
<feature type="compositionally biased region" description="Polar residues" evidence="1">
    <location>
        <begin position="10"/>
        <end position="26"/>
    </location>
</feature>
<dbReference type="Proteomes" id="UP000607653">
    <property type="component" value="Unassembled WGS sequence"/>
</dbReference>